<dbReference type="AlphaFoldDB" id="A0A8I1FT08"/>
<dbReference type="RefSeq" id="WP_019824954.1">
    <property type="nucleotide sequence ID" value="NZ_ATLR01000016.1"/>
</dbReference>
<sequence length="124" mass="14537">MSTTDKRAFGSDTFTLKPSPEVFERVRSFLNEQLRHHAIDCESIYLNTINNIVDQVMTFSQNLLGLGMDTLEWGTVQSHNDWETGVFSKPSTFQDSHRMHQFAIEYIEQLMRDLLDEAKYKWMV</sequence>
<dbReference type="EMBL" id="JAEKCZ010000011">
    <property type="protein sequence ID" value="MBJ2257658.1"/>
    <property type="molecule type" value="Genomic_DNA"/>
</dbReference>
<reference evidence="1" key="1">
    <citation type="submission" date="2020-12" db="EMBL/GenBank/DDBJ databases">
        <title>Antibiotic resistance and phylogeny of Pseudomonas spp. isolated over three decades from chicken meat in the Norwegian food chain.</title>
        <authorList>
            <person name="Moen B."/>
        </authorList>
    </citation>
    <scope>NUCLEOTIDE SEQUENCE</scope>
    <source>
        <strain evidence="1">MF6762</strain>
    </source>
</reference>
<dbReference type="Proteomes" id="UP000658390">
    <property type="component" value="Unassembled WGS sequence"/>
</dbReference>
<gene>
    <name evidence="1" type="ORF">JFT45_14150</name>
</gene>
<comment type="caution">
    <text evidence="1">The sequence shown here is derived from an EMBL/GenBank/DDBJ whole genome shotgun (WGS) entry which is preliminary data.</text>
</comment>
<evidence type="ECO:0000313" key="2">
    <source>
        <dbReference type="Proteomes" id="UP000658390"/>
    </source>
</evidence>
<evidence type="ECO:0000313" key="1">
    <source>
        <dbReference type="EMBL" id="MBJ2257658.1"/>
    </source>
</evidence>
<accession>A0A8I1FT08</accession>
<protein>
    <submittedName>
        <fullName evidence="1">Uncharacterized protein</fullName>
    </submittedName>
</protein>
<proteinExistence type="predicted"/>
<name>A0A8I1FT08_9PSED</name>
<organism evidence="1 2">
    <name type="scientific">Pseudomonas psychrophila</name>
    <dbReference type="NCBI Taxonomy" id="122355"/>
    <lineage>
        <taxon>Bacteria</taxon>
        <taxon>Pseudomonadati</taxon>
        <taxon>Pseudomonadota</taxon>
        <taxon>Gammaproteobacteria</taxon>
        <taxon>Pseudomonadales</taxon>
        <taxon>Pseudomonadaceae</taxon>
        <taxon>Pseudomonas</taxon>
    </lineage>
</organism>